<keyword evidence="1" id="KW-0645">Protease</keyword>
<gene>
    <name evidence="4" type="ORF">V8G54_016116</name>
</gene>
<dbReference type="InterPro" id="IPR001584">
    <property type="entry name" value="Integrase_cat-core"/>
</dbReference>
<dbReference type="InterPro" id="IPR036397">
    <property type="entry name" value="RNaseH_sf"/>
</dbReference>
<keyword evidence="1" id="KW-0378">Hydrolase</keyword>
<feature type="region of interest" description="Disordered" evidence="2">
    <location>
        <begin position="868"/>
        <end position="889"/>
    </location>
</feature>
<feature type="compositionally biased region" description="Polar residues" evidence="2">
    <location>
        <begin position="869"/>
        <end position="889"/>
    </location>
</feature>
<dbReference type="PANTHER" id="PTHR11439:SF440">
    <property type="entry name" value="INTEGRASE CATALYTIC DOMAIN-CONTAINING PROTEIN"/>
    <property type="match status" value="1"/>
</dbReference>
<dbReference type="InterPro" id="IPR013103">
    <property type="entry name" value="RVT_2"/>
</dbReference>
<dbReference type="InterPro" id="IPR057670">
    <property type="entry name" value="SH3_retrovirus"/>
</dbReference>
<reference evidence="4 5" key="1">
    <citation type="journal article" date="2023" name="Life. Sci Alliance">
        <title>Evolutionary insights into 3D genome organization and epigenetic landscape of Vigna mungo.</title>
        <authorList>
            <person name="Junaid A."/>
            <person name="Singh B."/>
            <person name="Bhatia S."/>
        </authorList>
    </citation>
    <scope>NUCLEOTIDE SEQUENCE [LARGE SCALE GENOMIC DNA]</scope>
    <source>
        <strain evidence="4">Urdbean</strain>
    </source>
</reference>
<name>A0AAQ3NMI4_VIGMU</name>
<organism evidence="4 5">
    <name type="scientific">Vigna mungo</name>
    <name type="common">Black gram</name>
    <name type="synonym">Phaseolus mungo</name>
    <dbReference type="NCBI Taxonomy" id="3915"/>
    <lineage>
        <taxon>Eukaryota</taxon>
        <taxon>Viridiplantae</taxon>
        <taxon>Streptophyta</taxon>
        <taxon>Embryophyta</taxon>
        <taxon>Tracheophyta</taxon>
        <taxon>Spermatophyta</taxon>
        <taxon>Magnoliopsida</taxon>
        <taxon>eudicotyledons</taxon>
        <taxon>Gunneridae</taxon>
        <taxon>Pentapetalae</taxon>
        <taxon>rosids</taxon>
        <taxon>fabids</taxon>
        <taxon>Fabales</taxon>
        <taxon>Fabaceae</taxon>
        <taxon>Papilionoideae</taxon>
        <taxon>50 kb inversion clade</taxon>
        <taxon>NPAAA clade</taxon>
        <taxon>indigoferoid/millettioid clade</taxon>
        <taxon>Phaseoleae</taxon>
        <taxon>Vigna</taxon>
    </lineage>
</organism>
<dbReference type="Pfam" id="PF25597">
    <property type="entry name" value="SH3_retrovirus"/>
    <property type="match status" value="1"/>
</dbReference>
<dbReference type="GO" id="GO:0004190">
    <property type="term" value="F:aspartic-type endopeptidase activity"/>
    <property type="evidence" value="ECO:0007669"/>
    <property type="project" value="UniProtKB-KW"/>
</dbReference>
<dbReference type="PANTHER" id="PTHR11439">
    <property type="entry name" value="GAG-POL-RELATED RETROTRANSPOSON"/>
    <property type="match status" value="1"/>
</dbReference>
<dbReference type="Pfam" id="PF13976">
    <property type="entry name" value="gag_pre-integrs"/>
    <property type="match status" value="1"/>
</dbReference>
<dbReference type="Pfam" id="PF07727">
    <property type="entry name" value="RVT_2"/>
    <property type="match status" value="1"/>
</dbReference>
<evidence type="ECO:0000256" key="2">
    <source>
        <dbReference type="SAM" id="MobiDB-lite"/>
    </source>
</evidence>
<keyword evidence="1" id="KW-0064">Aspartyl protease</keyword>
<feature type="compositionally biased region" description="Polar residues" evidence="2">
    <location>
        <begin position="11"/>
        <end position="20"/>
    </location>
</feature>
<proteinExistence type="predicted"/>
<feature type="domain" description="Integrase catalytic" evidence="3">
    <location>
        <begin position="551"/>
        <end position="717"/>
    </location>
</feature>
<dbReference type="SUPFAM" id="SSF56672">
    <property type="entry name" value="DNA/RNA polymerases"/>
    <property type="match status" value="1"/>
</dbReference>
<feature type="region of interest" description="Disordered" evidence="2">
    <location>
        <begin position="1"/>
        <end position="22"/>
    </location>
</feature>
<evidence type="ECO:0000313" key="5">
    <source>
        <dbReference type="Proteomes" id="UP001374535"/>
    </source>
</evidence>
<dbReference type="CDD" id="cd09272">
    <property type="entry name" value="RNase_HI_RT_Ty1"/>
    <property type="match status" value="1"/>
</dbReference>
<keyword evidence="5" id="KW-1185">Reference proteome</keyword>
<dbReference type="InterPro" id="IPR025724">
    <property type="entry name" value="GAG-pre-integrase_dom"/>
</dbReference>
<dbReference type="Pfam" id="PF22936">
    <property type="entry name" value="Pol_BBD"/>
    <property type="match status" value="1"/>
</dbReference>
<evidence type="ECO:0000313" key="4">
    <source>
        <dbReference type="EMBL" id="WVZ11586.1"/>
    </source>
</evidence>
<protein>
    <recommendedName>
        <fullName evidence="3">Integrase catalytic domain-containing protein</fullName>
    </recommendedName>
</protein>
<dbReference type="InterPro" id="IPR043502">
    <property type="entry name" value="DNA/RNA_pol_sf"/>
</dbReference>
<dbReference type="PROSITE" id="PS50994">
    <property type="entry name" value="INTEGRASE"/>
    <property type="match status" value="1"/>
</dbReference>
<evidence type="ECO:0000259" key="3">
    <source>
        <dbReference type="PROSITE" id="PS50994"/>
    </source>
</evidence>
<dbReference type="Proteomes" id="UP001374535">
    <property type="component" value="Chromosome 5"/>
</dbReference>
<dbReference type="Gene3D" id="3.30.420.10">
    <property type="entry name" value="Ribonuclease H-like superfamily/Ribonuclease H"/>
    <property type="match status" value="1"/>
</dbReference>
<evidence type="ECO:0000256" key="1">
    <source>
        <dbReference type="ARBA" id="ARBA00022750"/>
    </source>
</evidence>
<sequence length="1402" mass="158783">MSREEEVVNPTPETGNSHSQLPGELQNIHSAYRLNGRNYLKWAQLVRTVLKGKGKLSHLMESGPKQEDPKFTTWDEEDSMIMAWLWNSMIPEISDTCMFLNSAKEIWDAVEQTYSKAKDVAQVYDVKTVTEYANQLKSLWMELDHYRVIKAKCTEDSTLLKEYIKQDRVYDFLVGLNPEFDQVRIQILGKQKVPCFNEVVAIVRSEESRRGLMLESPAVVENSAMVADHKGDQTLAMVAEQKKGGSANVEKKGDGLWCTYCNKPRHTREKCWKLHGKPLNRDREWGHRGGPSRKGGQVYVAAGTNEGNNPEAAAHLNQEEIERVRTFLSKLEKPTGVCSLAYSGKFPLSFGLNVSDTPFNNYWILDFGATDHMTPLAKHFSTYSPCPSNKKIATTDGTLITAAGQGNIQINSLITLKDVLHVPKLSSNLVSIRKLIKDLSCKVVFYNDHCVFQDKDSGRMIGARERNGLYYLEDPNLSNKNRISHSFISKSLMTNREKIMLYHCRLGHPSFGVIKIMFPSLFTKLDVESLHCEVCELAKHKRVSFPISNKISNLPFYLVHTDVWGPSNVSNVSDARWFVTFIDDCTRVTWVFLLKQKSEVSSVFLNFHSLIKGQFGVNIKRLRSDNAKDYFNHVLNSFCQKEGIIHESSCVKTPQQNGVAERKNGHLLNQTRALLFQNSVPKNLWGEAVLIATHLINRLPSRVLGSKSPMEALSSFYPNLSTTNNLKPRVFGCISYVHIHSTDRGKLDPRALKCVFVGYSLTQKGYKCYHPPSKKFFVSRDVTFNEQEGYFHQPYLPGESFREDKESSNFGFPILLDLIFEPKLDQIEVVPSEIGQESEINCEADQGDVEAGKFGKKLVYSRKTKAIPGSSNVQESNSNPQKEAEIETQNDLDLPIAIRKGPRKCTKQPLYPLSNYLSFENFSPTHKAFLVNLNTTFLPNTLSEALSDRKWRQAMDVEMEASHGCRDGGIREEQHLGVSHLTNRKEAMKYKVDGSIERYKARLVAKGFTQTYGVDYLETFAPVAKMNTVRVILSLAANYGWNLEQFDVKNAFLHGDLEEEIYMEIPPGYGRDVVTNTVCKLKKALHGLKQSPRAWFGRFTKVMTAMGKEFEIKTLGKLKYFLGIEVAHSKKGIFISQQKYITDLLKETGKAACKPASTPLEPNIKLGNAEEDVAVEKEMYRRLVGRLIYLSHTRPDIAYVVSLISQFMHSPKETYLQAAHRILQYLKGTPGRGILFKRNGNVKLEAYTDADYAGSIVDRRSTIGYCTFLGGNLMTWRSKKQGVVARSSAEAEFRAMAQGICELLWLKIILEDLRIKWEEPMKLYCDNKSAISIAHNPVQHDRTKHIEVDKHFIKEKLDSGLICTPYVSSQDQIADILTKGLGCHNFEKIVSKLGMENTYSPA</sequence>
<dbReference type="GO" id="GO:0003676">
    <property type="term" value="F:nucleic acid binding"/>
    <property type="evidence" value="ECO:0007669"/>
    <property type="project" value="InterPro"/>
</dbReference>
<accession>A0AAQ3NMI4</accession>
<dbReference type="InterPro" id="IPR054722">
    <property type="entry name" value="PolX-like_BBD"/>
</dbReference>
<dbReference type="InterPro" id="IPR012337">
    <property type="entry name" value="RNaseH-like_sf"/>
</dbReference>
<dbReference type="EMBL" id="CP144696">
    <property type="protein sequence ID" value="WVZ11586.1"/>
    <property type="molecule type" value="Genomic_DNA"/>
</dbReference>
<dbReference type="GO" id="GO:0015074">
    <property type="term" value="P:DNA integration"/>
    <property type="evidence" value="ECO:0007669"/>
    <property type="project" value="InterPro"/>
</dbReference>
<dbReference type="SUPFAM" id="SSF53098">
    <property type="entry name" value="Ribonuclease H-like"/>
    <property type="match status" value="1"/>
</dbReference>